<evidence type="ECO:0000313" key="1">
    <source>
        <dbReference type="EMBL" id="KAK2958823.1"/>
    </source>
</evidence>
<protein>
    <recommendedName>
        <fullName evidence="3">Mediator complex subunit 14</fullName>
    </recommendedName>
</protein>
<proteinExistence type="predicted"/>
<keyword evidence="2" id="KW-1185">Reference proteome</keyword>
<evidence type="ECO:0008006" key="3">
    <source>
        <dbReference type="Google" id="ProtNLM"/>
    </source>
</evidence>
<organism evidence="1 2">
    <name type="scientific">Blattamonas nauphoetae</name>
    <dbReference type="NCBI Taxonomy" id="2049346"/>
    <lineage>
        <taxon>Eukaryota</taxon>
        <taxon>Metamonada</taxon>
        <taxon>Preaxostyla</taxon>
        <taxon>Oxymonadida</taxon>
        <taxon>Blattamonas</taxon>
    </lineage>
</organism>
<dbReference type="Proteomes" id="UP001281761">
    <property type="component" value="Unassembled WGS sequence"/>
</dbReference>
<name>A0ABQ9Y552_9EUKA</name>
<evidence type="ECO:0000313" key="2">
    <source>
        <dbReference type="Proteomes" id="UP001281761"/>
    </source>
</evidence>
<accession>A0ABQ9Y552</accession>
<sequence length="801" mass="89903">MDSVPLSTLLDNLSSNYTARLRNVKKSLESHSELTKRDILINFFKINSLLIHKVLGLVKWLTEQTDEQRLQDIALSLVSVPNDLYALHMGHQSLRHPTFNVQLALGGSKHWKDPIFGEIFDSFRGQSVGGAIQRFIQEVTEQSFQYLSTEYNCTYRVGMIKFHFAELFSHSSIPFSIPPQDVNNLIWDYNQLIEKLNRPPSNDDATQSEEPKSLIPPNTSPFVIVHSSLLAYSLTFVMFLLCHQAFPSPTSNLSNLPKRVTLTNENGQQLHAERLLPQFNYSSTTPFVSQEQHLPSFCFNFWKEQRSFYDDLTATMVVRTSVELVKLTCVPLSHTFADLIRLHPSSHALYRHLFLLSFDPPLLPQVSDFLLQSYPTLFQPYAPDSSAQKDSTATVFSFKLPLKSLSIMSLLILSQNIKAFDKLLRLEELLPKSIHIIQSPVFRIIDEEALISTQSSFLISLSPFHTLSISINSENGFYVLHLPDSADKATVTITSNVLNYITTHHHPSSLPSLVYTQKPLQYLSPSHHRNTSTENTSSLLLLFALNAGQIPPSQYQPTADHSSKSALVQLLEHLSFLALLSIFQSACSLLTKASPHKRAVWCWTTNSEIAFSSSLRVAGVDSGEFSFVECLPISLVHTTPQSDHPPHSQAETISHTFFVTFASHPERDTTTRLLFFTSIEEDTGTHLSSTPFFSFDFDPLSPSILREFKTAIVHVYETSNSPAYHSSAEPSSHLLLPASQLFSPRLPLLTDKRLFPSSSFSQSPTQENAVKTHNVLSIGSHGAHALQLTLSHFPTPSFPNS</sequence>
<reference evidence="1 2" key="1">
    <citation type="journal article" date="2022" name="bioRxiv">
        <title>Genomics of Preaxostyla Flagellates Illuminates Evolutionary Transitions and the Path Towards Mitochondrial Loss.</title>
        <authorList>
            <person name="Novak L.V.F."/>
            <person name="Treitli S.C."/>
            <person name="Pyrih J."/>
            <person name="Halakuc P."/>
            <person name="Pipaliya S.V."/>
            <person name="Vacek V."/>
            <person name="Brzon O."/>
            <person name="Soukal P."/>
            <person name="Eme L."/>
            <person name="Dacks J.B."/>
            <person name="Karnkowska A."/>
            <person name="Elias M."/>
            <person name="Hampl V."/>
        </authorList>
    </citation>
    <scope>NUCLEOTIDE SEQUENCE [LARGE SCALE GENOMIC DNA]</scope>
    <source>
        <strain evidence="1">NAU3</strain>
        <tissue evidence="1">Gut</tissue>
    </source>
</reference>
<gene>
    <name evidence="1" type="ORF">BLNAU_6326</name>
</gene>
<comment type="caution">
    <text evidence="1">The sequence shown here is derived from an EMBL/GenBank/DDBJ whole genome shotgun (WGS) entry which is preliminary data.</text>
</comment>
<dbReference type="EMBL" id="JARBJD010000035">
    <property type="protein sequence ID" value="KAK2958823.1"/>
    <property type="molecule type" value="Genomic_DNA"/>
</dbReference>